<evidence type="ECO:0000256" key="9">
    <source>
        <dbReference type="RuleBase" id="RU361267"/>
    </source>
</evidence>
<evidence type="ECO:0000256" key="1">
    <source>
        <dbReference type="ARBA" id="ARBA00001141"/>
    </source>
</evidence>
<keyword evidence="9" id="KW-0444">Lipid biosynthesis</keyword>
<dbReference type="SUPFAM" id="SSF69593">
    <property type="entry name" value="Glycerol-3-phosphate (1)-acyltransferase"/>
    <property type="match status" value="1"/>
</dbReference>
<protein>
    <recommendedName>
        <fullName evidence="6 9">1-acyl-sn-glycerol-3-phosphate acyltransferase</fullName>
        <ecNumber evidence="5 9">2.3.1.51</ecNumber>
    </recommendedName>
</protein>
<dbReference type="EMBL" id="CP121195">
    <property type="protein sequence ID" value="XBH12693.1"/>
    <property type="molecule type" value="Genomic_DNA"/>
</dbReference>
<gene>
    <name evidence="12" type="ORF">P4G45_13050</name>
    <name evidence="13" type="ORF">P8936_13460</name>
</gene>
<keyword evidence="7 9" id="KW-0808">Transferase</keyword>
<feature type="transmembrane region" description="Helical" evidence="10">
    <location>
        <begin position="7"/>
        <end position="28"/>
    </location>
</feature>
<keyword evidence="8 9" id="KW-0012">Acyltransferase</keyword>
<comment type="domain">
    <text evidence="9">The HXXXXD motif is essential for acyltransferase activity and may constitute the binding site for the phosphate moiety of the glycerol-3-phosphate.</text>
</comment>
<reference evidence="12" key="1">
    <citation type="submission" date="2023-03" db="EMBL/GenBank/DDBJ databases">
        <title>Edaphobacter sp.</title>
        <authorList>
            <person name="Huber K.J."/>
            <person name="Papendorf J."/>
            <person name="Pilke C."/>
            <person name="Bunk B."/>
            <person name="Sproeer C."/>
            <person name="Pester M."/>
        </authorList>
    </citation>
    <scope>NUCLEOTIDE SEQUENCE</scope>
    <source>
        <strain evidence="12">DSM 109919</strain>
        <strain evidence="13">DSM 109920</strain>
    </source>
</reference>
<dbReference type="InterPro" id="IPR004552">
    <property type="entry name" value="AGP_acyltrans"/>
</dbReference>
<evidence type="ECO:0000256" key="2">
    <source>
        <dbReference type="ARBA" id="ARBA00004728"/>
    </source>
</evidence>
<evidence type="ECO:0000256" key="6">
    <source>
        <dbReference type="ARBA" id="ARBA00016139"/>
    </source>
</evidence>
<evidence type="ECO:0000256" key="8">
    <source>
        <dbReference type="ARBA" id="ARBA00023315"/>
    </source>
</evidence>
<accession>A0AAU7D631</accession>
<evidence type="ECO:0000313" key="12">
    <source>
        <dbReference type="EMBL" id="XBH09407.1"/>
    </source>
</evidence>
<keyword evidence="9" id="KW-0443">Lipid metabolism</keyword>
<dbReference type="GO" id="GO:0003841">
    <property type="term" value="F:1-acylglycerol-3-phosphate O-acyltransferase activity"/>
    <property type="evidence" value="ECO:0007669"/>
    <property type="project" value="UniProtKB-UniRule"/>
</dbReference>
<accession>A0AAU7CWY2</accession>
<keyword evidence="10" id="KW-1133">Transmembrane helix</keyword>
<evidence type="ECO:0000256" key="7">
    <source>
        <dbReference type="ARBA" id="ARBA00022679"/>
    </source>
</evidence>
<dbReference type="PANTHER" id="PTHR10434">
    <property type="entry name" value="1-ACYL-SN-GLYCEROL-3-PHOSPHATE ACYLTRANSFERASE"/>
    <property type="match status" value="1"/>
</dbReference>
<sequence length="244" mass="26709">MFATLKLLFVYTALGPLAGIIGMPYSFLVRDISLLYRVAMWIANAGVRAAGIRIEITGLQNIPSDRHCIFMCNHVSNLDPPVVLPLLPGRSSVLLKKELMRIPILGTAMRMGKFVPVERGHRREAAQASVAAAADALRSGLNILVFPEGTRSKDGRLSIFKKGPFFLAQQTQAPIIPIALSGTEHMMRKGSIAITPGVARVQLLPAIEPARYETREDLLKAVRKAIADALPEEMKPKDYLTMAL</sequence>
<evidence type="ECO:0000256" key="10">
    <source>
        <dbReference type="SAM" id="Phobius"/>
    </source>
</evidence>
<dbReference type="EC" id="2.3.1.51" evidence="5 9"/>
<comment type="similarity">
    <text evidence="4 9">Belongs to the 1-acyl-sn-glycerol-3-phosphate acyltransferase family.</text>
</comment>
<keyword evidence="9" id="KW-1208">Phospholipid metabolism</keyword>
<comment type="pathway">
    <text evidence="2">Phospholipid metabolism; CDP-diacylglycerol biosynthesis; CDP-diacylglycerol from sn-glycerol 3-phosphate: step 2/3.</text>
</comment>
<keyword evidence="9" id="KW-0594">Phospholipid biosynthesis</keyword>
<keyword evidence="10" id="KW-0472">Membrane</keyword>
<feature type="domain" description="Phospholipid/glycerol acyltransferase" evidence="11">
    <location>
        <begin position="68"/>
        <end position="183"/>
    </location>
</feature>
<organism evidence="12">
    <name type="scientific">Edaphobacter paludis</name>
    <dbReference type="NCBI Taxonomy" id="3035702"/>
    <lineage>
        <taxon>Bacteria</taxon>
        <taxon>Pseudomonadati</taxon>
        <taxon>Acidobacteriota</taxon>
        <taxon>Terriglobia</taxon>
        <taxon>Terriglobales</taxon>
        <taxon>Acidobacteriaceae</taxon>
        <taxon>Edaphobacter</taxon>
    </lineage>
</organism>
<proteinExistence type="inferred from homology"/>
<dbReference type="SMART" id="SM00563">
    <property type="entry name" value="PlsC"/>
    <property type="match status" value="1"/>
</dbReference>
<evidence type="ECO:0000259" key="11">
    <source>
        <dbReference type="SMART" id="SM00563"/>
    </source>
</evidence>
<keyword evidence="10" id="KW-0812">Transmembrane</keyword>
<evidence type="ECO:0000256" key="3">
    <source>
        <dbReference type="ARBA" id="ARBA00005189"/>
    </source>
</evidence>
<dbReference type="Pfam" id="PF01553">
    <property type="entry name" value="Acyltransferase"/>
    <property type="match status" value="1"/>
</dbReference>
<comment type="pathway">
    <text evidence="3">Lipid metabolism.</text>
</comment>
<comment type="catalytic activity">
    <reaction evidence="1 9">
        <text>a 1-acyl-sn-glycero-3-phosphate + an acyl-CoA = a 1,2-diacyl-sn-glycero-3-phosphate + CoA</text>
        <dbReference type="Rhea" id="RHEA:19709"/>
        <dbReference type="ChEBI" id="CHEBI:57287"/>
        <dbReference type="ChEBI" id="CHEBI:57970"/>
        <dbReference type="ChEBI" id="CHEBI:58342"/>
        <dbReference type="ChEBI" id="CHEBI:58608"/>
        <dbReference type="EC" id="2.3.1.51"/>
    </reaction>
</comment>
<evidence type="ECO:0000313" key="13">
    <source>
        <dbReference type="EMBL" id="XBH12693.1"/>
    </source>
</evidence>
<evidence type="ECO:0000256" key="4">
    <source>
        <dbReference type="ARBA" id="ARBA00008655"/>
    </source>
</evidence>
<dbReference type="GO" id="GO:0006654">
    <property type="term" value="P:phosphatidic acid biosynthetic process"/>
    <property type="evidence" value="ECO:0007669"/>
    <property type="project" value="TreeGrafter"/>
</dbReference>
<name>A0AAU7CWY2_9BACT</name>
<dbReference type="RefSeq" id="WP_348266917.1">
    <property type="nucleotide sequence ID" value="NZ_CP121194.1"/>
</dbReference>
<dbReference type="PANTHER" id="PTHR10434:SF11">
    <property type="entry name" value="1-ACYL-SN-GLYCEROL-3-PHOSPHATE ACYLTRANSFERASE"/>
    <property type="match status" value="1"/>
</dbReference>
<evidence type="ECO:0000256" key="5">
    <source>
        <dbReference type="ARBA" id="ARBA00013211"/>
    </source>
</evidence>
<dbReference type="CDD" id="cd07989">
    <property type="entry name" value="LPLAT_AGPAT-like"/>
    <property type="match status" value="1"/>
</dbReference>
<dbReference type="EMBL" id="CP121194">
    <property type="protein sequence ID" value="XBH09407.1"/>
    <property type="molecule type" value="Genomic_DNA"/>
</dbReference>
<dbReference type="AlphaFoldDB" id="A0AAU7CWY2"/>
<dbReference type="InterPro" id="IPR002123">
    <property type="entry name" value="Plipid/glycerol_acylTrfase"/>
</dbReference>
<dbReference type="GO" id="GO:0016020">
    <property type="term" value="C:membrane"/>
    <property type="evidence" value="ECO:0007669"/>
    <property type="project" value="InterPro"/>
</dbReference>
<dbReference type="NCBIfam" id="TIGR00530">
    <property type="entry name" value="AGP_acyltrn"/>
    <property type="match status" value="1"/>
</dbReference>
<dbReference type="KEGG" id="epl:P4G45_13050"/>